<gene>
    <name evidence="1" type="ORF">ECRASSUSDP1_LOCUS1489</name>
</gene>
<dbReference type="InterPro" id="IPR016024">
    <property type="entry name" value="ARM-type_fold"/>
</dbReference>
<keyword evidence="2" id="KW-1185">Reference proteome</keyword>
<dbReference type="InterPro" id="IPR032413">
    <property type="entry name" value="Arm_3"/>
</dbReference>
<evidence type="ECO:0000313" key="1">
    <source>
        <dbReference type="EMBL" id="CAI2360191.1"/>
    </source>
</evidence>
<dbReference type="Proteomes" id="UP001295684">
    <property type="component" value="Unassembled WGS sequence"/>
</dbReference>
<organism evidence="1 2">
    <name type="scientific">Euplotes crassus</name>
    <dbReference type="NCBI Taxonomy" id="5936"/>
    <lineage>
        <taxon>Eukaryota</taxon>
        <taxon>Sar</taxon>
        <taxon>Alveolata</taxon>
        <taxon>Ciliophora</taxon>
        <taxon>Intramacronucleata</taxon>
        <taxon>Spirotrichea</taxon>
        <taxon>Hypotrichia</taxon>
        <taxon>Euplotida</taxon>
        <taxon>Euplotidae</taxon>
        <taxon>Moneuplotes</taxon>
    </lineage>
</organism>
<comment type="caution">
    <text evidence="1">The sequence shown here is derived from an EMBL/GenBank/DDBJ whole genome shotgun (WGS) entry which is preliminary data.</text>
</comment>
<dbReference type="Gene3D" id="1.25.10.10">
    <property type="entry name" value="Leucine-rich Repeat Variant"/>
    <property type="match status" value="1"/>
</dbReference>
<dbReference type="SUPFAM" id="SSF48371">
    <property type="entry name" value="ARM repeat"/>
    <property type="match status" value="1"/>
</dbReference>
<proteinExistence type="predicted"/>
<protein>
    <submittedName>
        <fullName evidence="1">Uncharacterized protein</fullName>
    </submittedName>
</protein>
<sequence length="537" mass="61174">MSSYNCLFVYRPDLVTRSNFSKWIHQYSIFPKPKIAKTTKKKERKEMSHDTYQVSLRKKQKQQRFRSKRFSPIRFLSPIYEKSIKPEKISTYKEIMQDIEKYTQMNFDDVPDEFLASIEHGDYTFEDYEEALNSPKEPIYQYLTLQILKTLSKLTPEPKYPSSATQTFLEACLSSKYEQIMSKTLNLLCHHLSIFSPSQHFYNFLLAISFPTPSSYYPYSLLHYTATLLTSLEDPAPITSLCVAHLVPLTFLKIPDPFTIPSTLTVLAATASSLPDTAIATVAQWLLAVASDQKEYSENAVYVLAGISQKCTEVLLKEEVVKWLVEDEGIWAVKILGELCTEKEGRGVVIEAMEDLEGVLGRLAGGLETGESEGLMGVGTMECLVAGGDERVVERMLKMKLCERLVENAEECWGNEPVIVRAIGRVICCVICYCKSQDLKQLFTPEIMSVIYQCLDYMNGPMVVSKALMAVQRFLENDTRSNDGFMAYFTETGGSDLLEKLQKHPNNCIRTTAVDIIKNFFDYTETDEDFIEQDLEF</sequence>
<dbReference type="InterPro" id="IPR011989">
    <property type="entry name" value="ARM-like"/>
</dbReference>
<name>A0AAD1U4V7_EUPCR</name>
<dbReference type="Pfam" id="PF16186">
    <property type="entry name" value="Arm_3"/>
    <property type="match status" value="1"/>
</dbReference>
<reference evidence="1" key="1">
    <citation type="submission" date="2023-07" db="EMBL/GenBank/DDBJ databases">
        <authorList>
            <consortium name="AG Swart"/>
            <person name="Singh M."/>
            <person name="Singh A."/>
            <person name="Seah K."/>
            <person name="Emmerich C."/>
        </authorList>
    </citation>
    <scope>NUCLEOTIDE SEQUENCE</scope>
    <source>
        <strain evidence="1">DP1</strain>
    </source>
</reference>
<dbReference type="AlphaFoldDB" id="A0AAD1U4V7"/>
<accession>A0AAD1U4V7</accession>
<evidence type="ECO:0000313" key="2">
    <source>
        <dbReference type="Proteomes" id="UP001295684"/>
    </source>
</evidence>
<dbReference type="EMBL" id="CAMPGE010001408">
    <property type="protein sequence ID" value="CAI2360191.1"/>
    <property type="molecule type" value="Genomic_DNA"/>
</dbReference>